<reference evidence="3 4" key="1">
    <citation type="submission" date="2019-07" db="EMBL/GenBank/DDBJ databases">
        <title>Whole genome shotgun sequence of Deinococcus cellulosilyticus NBRC 106333.</title>
        <authorList>
            <person name="Hosoyama A."/>
            <person name="Uohara A."/>
            <person name="Ohji S."/>
            <person name="Ichikawa N."/>
        </authorList>
    </citation>
    <scope>NUCLEOTIDE SEQUENCE [LARGE SCALE GENOMIC DNA]</scope>
    <source>
        <strain evidence="3 4">NBRC 106333</strain>
    </source>
</reference>
<evidence type="ECO:0000259" key="1">
    <source>
        <dbReference type="Pfam" id="PF01609"/>
    </source>
</evidence>
<dbReference type="PANTHER" id="PTHR30007:SF0">
    <property type="entry name" value="TRANSPOSASE"/>
    <property type="match status" value="1"/>
</dbReference>
<organism evidence="3 4">
    <name type="scientific">Deinococcus cellulosilyticus (strain DSM 18568 / NBRC 106333 / KACC 11606 / 5516J-15)</name>
    <dbReference type="NCBI Taxonomy" id="1223518"/>
    <lineage>
        <taxon>Bacteria</taxon>
        <taxon>Thermotogati</taxon>
        <taxon>Deinococcota</taxon>
        <taxon>Deinococci</taxon>
        <taxon>Deinococcales</taxon>
        <taxon>Deinococcaceae</taxon>
        <taxon>Deinococcus</taxon>
    </lineage>
</organism>
<name>A0A511NBJ7_DEIC1</name>
<proteinExistence type="predicted"/>
<evidence type="ECO:0000313" key="3">
    <source>
        <dbReference type="EMBL" id="GEM50194.1"/>
    </source>
</evidence>
<keyword evidence="4" id="KW-1185">Reference proteome</keyword>
<dbReference type="GO" id="GO:0004803">
    <property type="term" value="F:transposase activity"/>
    <property type="evidence" value="ECO:0007669"/>
    <property type="project" value="InterPro"/>
</dbReference>
<protein>
    <submittedName>
        <fullName evidence="3">IS5 family transposase</fullName>
    </submittedName>
</protein>
<dbReference type="GO" id="GO:0006313">
    <property type="term" value="P:DNA transposition"/>
    <property type="evidence" value="ECO:0007669"/>
    <property type="project" value="InterPro"/>
</dbReference>
<dbReference type="PANTHER" id="PTHR30007">
    <property type="entry name" value="PHP DOMAIN PROTEIN"/>
    <property type="match status" value="1"/>
</dbReference>
<dbReference type="Pfam" id="PF13340">
    <property type="entry name" value="DUF4096"/>
    <property type="match status" value="1"/>
</dbReference>
<dbReference type="NCBIfam" id="NF033580">
    <property type="entry name" value="transpos_IS5_3"/>
    <property type="match status" value="1"/>
</dbReference>
<dbReference type="AlphaFoldDB" id="A0A511NBJ7"/>
<dbReference type="RefSeq" id="WP_146892238.1">
    <property type="nucleotide sequence ID" value="NZ_BJXB01000077.1"/>
</dbReference>
<dbReference type="OrthoDB" id="61310at2"/>
<dbReference type="Proteomes" id="UP000321306">
    <property type="component" value="Unassembled WGS sequence"/>
</dbReference>
<dbReference type="InterPro" id="IPR002559">
    <property type="entry name" value="Transposase_11"/>
</dbReference>
<dbReference type="EMBL" id="BJXB01000077">
    <property type="protein sequence ID" value="GEM50194.1"/>
    <property type="molecule type" value="Genomic_DNA"/>
</dbReference>
<gene>
    <name evidence="3" type="ORF">DC3_58290</name>
</gene>
<evidence type="ECO:0000313" key="4">
    <source>
        <dbReference type="Proteomes" id="UP000321306"/>
    </source>
</evidence>
<dbReference type="InterPro" id="IPR025161">
    <property type="entry name" value="IS402-like_dom"/>
</dbReference>
<evidence type="ECO:0000259" key="2">
    <source>
        <dbReference type="Pfam" id="PF13340"/>
    </source>
</evidence>
<feature type="domain" description="Insertion element IS402-like" evidence="2">
    <location>
        <begin position="10"/>
        <end position="83"/>
    </location>
</feature>
<dbReference type="Pfam" id="PF01609">
    <property type="entry name" value="DDE_Tnp_1"/>
    <property type="match status" value="1"/>
</dbReference>
<accession>A0A511NBJ7</accession>
<feature type="domain" description="Transposase IS4-like" evidence="1">
    <location>
        <begin position="100"/>
        <end position="271"/>
    </location>
</feature>
<sequence length="280" mass="32207">MKSQRYSCDLTDEEWAILQPLLPSEASTGRPRKWSLRQILNGIFYVLRGGIAWRLLPCNFPPWQTVYFYHRLWRIQGLWEQLHTTLREMVRVSAGRDPIPSAGIIDSQSVKTTEAGGPRGYDGGKKVNGRKRHILVDTLGLVLKVVVHEGNLQDRQAAPQVFAGLKDLFPRMQHVWADRGYTGDLIKEIKNTLGWTIEVVKHPWTGVKRVWVSKDADPPPPVEVPEGFVVLKRRWVVERTFAWLGKSRRLAKDYERLPATSENLVFEVMIRLMVKRLAHS</sequence>
<dbReference type="GO" id="GO:0003677">
    <property type="term" value="F:DNA binding"/>
    <property type="evidence" value="ECO:0007669"/>
    <property type="project" value="InterPro"/>
</dbReference>
<comment type="caution">
    <text evidence="3">The sequence shown here is derived from an EMBL/GenBank/DDBJ whole genome shotgun (WGS) entry which is preliminary data.</text>
</comment>